<dbReference type="EMBL" id="BPQB01000021">
    <property type="protein sequence ID" value="GJE91497.1"/>
    <property type="molecule type" value="Genomic_DNA"/>
</dbReference>
<feature type="compositionally biased region" description="Low complexity" evidence="1">
    <location>
        <begin position="101"/>
        <end position="132"/>
    </location>
</feature>
<dbReference type="OrthoDB" id="2384350at2759"/>
<protein>
    <submittedName>
        <fullName evidence="3">BRCT domain-containing protein</fullName>
    </submittedName>
</protein>
<dbReference type="PROSITE" id="PS50172">
    <property type="entry name" value="BRCT"/>
    <property type="match status" value="1"/>
</dbReference>
<comment type="caution">
    <text evidence="3">The sequence shown here is derived from an EMBL/GenBank/DDBJ whole genome shotgun (WGS) entry which is preliminary data.</text>
</comment>
<feature type="region of interest" description="Disordered" evidence="1">
    <location>
        <begin position="747"/>
        <end position="892"/>
    </location>
</feature>
<feature type="compositionally biased region" description="Polar residues" evidence="1">
    <location>
        <begin position="36"/>
        <end position="50"/>
    </location>
</feature>
<keyword evidence="4" id="KW-1185">Reference proteome</keyword>
<feature type="compositionally biased region" description="Low complexity" evidence="1">
    <location>
        <begin position="857"/>
        <end position="869"/>
    </location>
</feature>
<evidence type="ECO:0000313" key="4">
    <source>
        <dbReference type="Proteomes" id="UP000703269"/>
    </source>
</evidence>
<feature type="compositionally biased region" description="Low complexity" evidence="1">
    <location>
        <begin position="1089"/>
        <end position="1103"/>
    </location>
</feature>
<accession>A0A9P3LEZ2</accession>
<reference evidence="3 4" key="1">
    <citation type="submission" date="2021-08" db="EMBL/GenBank/DDBJ databases">
        <title>Draft Genome Sequence of Phanerochaete sordida strain YK-624.</title>
        <authorList>
            <person name="Mori T."/>
            <person name="Dohra H."/>
            <person name="Suzuki T."/>
            <person name="Kawagishi H."/>
            <person name="Hirai H."/>
        </authorList>
    </citation>
    <scope>NUCLEOTIDE SEQUENCE [LARGE SCALE GENOMIC DNA]</scope>
    <source>
        <strain evidence="3 4">YK-624</strain>
    </source>
</reference>
<evidence type="ECO:0000256" key="1">
    <source>
        <dbReference type="SAM" id="MobiDB-lite"/>
    </source>
</evidence>
<feature type="region of interest" description="Disordered" evidence="1">
    <location>
        <begin position="1"/>
        <end position="731"/>
    </location>
</feature>
<feature type="compositionally biased region" description="Polar residues" evidence="1">
    <location>
        <begin position="747"/>
        <end position="757"/>
    </location>
</feature>
<evidence type="ECO:0000259" key="2">
    <source>
        <dbReference type="PROSITE" id="PS50172"/>
    </source>
</evidence>
<feature type="compositionally biased region" description="Basic and acidic residues" evidence="1">
    <location>
        <begin position="994"/>
        <end position="1006"/>
    </location>
</feature>
<feature type="compositionally biased region" description="Low complexity" evidence="1">
    <location>
        <begin position="778"/>
        <end position="801"/>
    </location>
</feature>
<name>A0A9P3LEZ2_9APHY</name>
<feature type="compositionally biased region" description="Pro residues" evidence="1">
    <location>
        <begin position="581"/>
        <end position="595"/>
    </location>
</feature>
<feature type="compositionally biased region" description="Polar residues" evidence="1">
    <location>
        <begin position="1041"/>
        <end position="1050"/>
    </location>
</feature>
<dbReference type="Proteomes" id="UP000703269">
    <property type="component" value="Unassembled WGS sequence"/>
</dbReference>
<feature type="region of interest" description="Disordered" evidence="1">
    <location>
        <begin position="922"/>
        <end position="1103"/>
    </location>
</feature>
<feature type="compositionally biased region" description="Polar residues" evidence="1">
    <location>
        <begin position="375"/>
        <end position="386"/>
    </location>
</feature>
<feature type="compositionally biased region" description="Low complexity" evidence="1">
    <location>
        <begin position="319"/>
        <end position="336"/>
    </location>
</feature>
<feature type="compositionally biased region" description="Basic and acidic residues" evidence="1">
    <location>
        <begin position="622"/>
        <end position="631"/>
    </location>
</feature>
<dbReference type="SUPFAM" id="SSF52113">
    <property type="entry name" value="BRCT domain"/>
    <property type="match status" value="1"/>
</dbReference>
<dbReference type="InterPro" id="IPR036420">
    <property type="entry name" value="BRCT_dom_sf"/>
</dbReference>
<feature type="compositionally biased region" description="Polar residues" evidence="1">
    <location>
        <begin position="649"/>
        <end position="667"/>
    </location>
</feature>
<feature type="compositionally biased region" description="Basic and acidic residues" evidence="1">
    <location>
        <begin position="760"/>
        <end position="775"/>
    </location>
</feature>
<dbReference type="Pfam" id="PF00533">
    <property type="entry name" value="BRCT"/>
    <property type="match status" value="1"/>
</dbReference>
<sequence length="1286" mass="134366">MPSKTRSQLALGKPDYDTFGTSSKKKGTKGSARSLVATSSTEDSSPTDATMNEEEGLFPPAKRPASSAKGEDGEELQERVIKRVKRVTDADHRGESSNLETSPHASTSQPPPSTSSGSNKPSSTGSISSPRPAATDVTLTPRARSIPMDGPIPHLDLTKVPPSPWRSPSKGKAREMRRMPSVPPPDAIRDANSEAQHDADGDVNMEDGGTSHVPDAEPRPPPSRTPTSASLAESEEYLDVEVAVKTHDGEADPASQAEQAPSHPRTPSTSRLPVASAPKPAGQQVQLTLAQAFSFATRPGAVPAKGLKARMKPKNSSGSNTPITSSHSTPTATTSHLNSSKPAVREKSKPIVATPRAKAASSSTAVASLKPSAIPVSQSFKISSSAPGDKTPGPSVPKTPKAAPSLLPRTPATARQRSKSVGPSVAKTPARTFTSAEDVQARGRSKTPGATITKSAAKSRLPRSPPRVTSPPTSNAVIPRVQSPEAMDPPRRGRSPTPRGPPSLPSTPSRLSSLSPLTDASREGTPIRTRASREALPVDDAATPKPSSVLPKENPSAPPVTDEPLPVALDVPALSSIAGPVPEPSQPAVPPVPVPKPRRKTPFARQASMPPMSRAPTRSSLRLKENKKYVEESPESQELSLPKKVNAKAGTSTGLNSGVASTSQSKTVPIRKRAQSVAAFARPTESSAAKSSPVKPRPPAATSRFSNSRSMSRPPESTIARSTGHRNGASISSLSNLSMALEKFNTPAFSRPNTSLGFSRDLDRNSDPEEMKMDVDSEPPSAMSSNPPSTSSVVTSSGSRPAPRPTPRSTPFQRASTVGPSLSTSSSTSSSASRAGIKRSEGTQKLTTLMGPPPLPKGKGLPNGPANGAVPQTDKPRINVHSGIVPGKPRGKMTFGNTTATKTMFGIAPIPGFPIRGSRVTHKASRMTSLPTVEGSPVKGGGNVDEAAEAAEEDVAMITDSPEEANPFAPGPSGAASTPTDVPPAADDTTPQQKEARAAYKDDSRRVSMVSRMLAQSAAASPMTPPRKPPASEGKGKGRAVSSTFPSTKAQDARTEPVARGTGAGAHVARPHRSSTLTSMSVDASPVEAGASSTSNTSTGTNGATTSVRVLKGCVVFVDVKNENGLDVGSLFVEMLQQMGAKILSRVGQSCTHIVYKDGLASTSNRWRALNDPKPLVVGIGWVVACAEQKAHVPEQKYLISMDMENIAGTNKRRKSFLPKNILESPERPSQSPQIPPNAGDTSGDRSLEVTFSPASEGASANNSFEHLPPLERVRRRQSALFNTLS</sequence>
<proteinExistence type="predicted"/>
<feature type="domain" description="BRCT" evidence="2">
    <location>
        <begin position="1106"/>
        <end position="1200"/>
    </location>
</feature>
<evidence type="ECO:0000313" key="3">
    <source>
        <dbReference type="EMBL" id="GJE91497.1"/>
    </source>
</evidence>
<organism evidence="3 4">
    <name type="scientific">Phanerochaete sordida</name>
    <dbReference type="NCBI Taxonomy" id="48140"/>
    <lineage>
        <taxon>Eukaryota</taxon>
        <taxon>Fungi</taxon>
        <taxon>Dikarya</taxon>
        <taxon>Basidiomycota</taxon>
        <taxon>Agaricomycotina</taxon>
        <taxon>Agaricomycetes</taxon>
        <taxon>Polyporales</taxon>
        <taxon>Phanerochaetaceae</taxon>
        <taxon>Phanerochaete</taxon>
    </lineage>
</organism>
<dbReference type="CDD" id="cd17716">
    <property type="entry name" value="BRCT_microcephalin_rpt1"/>
    <property type="match status" value="1"/>
</dbReference>
<feature type="region of interest" description="Disordered" evidence="1">
    <location>
        <begin position="1223"/>
        <end position="1270"/>
    </location>
</feature>
<dbReference type="InterPro" id="IPR001357">
    <property type="entry name" value="BRCT_dom"/>
</dbReference>
<gene>
    <name evidence="3" type="ORF">PsYK624_076470</name>
</gene>
<feature type="compositionally biased region" description="Low complexity" evidence="1">
    <location>
        <begin position="809"/>
        <end position="833"/>
    </location>
</feature>
<dbReference type="Gene3D" id="3.40.50.10190">
    <property type="entry name" value="BRCT domain"/>
    <property type="match status" value="1"/>
</dbReference>
<feature type="compositionally biased region" description="Basic and acidic residues" evidence="1">
    <location>
        <begin position="187"/>
        <end position="200"/>
    </location>
</feature>
<feature type="compositionally biased region" description="Basic and acidic residues" evidence="1">
    <location>
        <begin position="76"/>
        <end position="95"/>
    </location>
</feature>
<feature type="compositionally biased region" description="Low complexity" evidence="1">
    <location>
        <begin position="506"/>
        <end position="518"/>
    </location>
</feature>
<feature type="compositionally biased region" description="Acidic residues" evidence="1">
    <location>
        <begin position="946"/>
        <end position="955"/>
    </location>
</feature>
<feature type="compositionally biased region" description="Low complexity" evidence="1">
    <location>
        <begin position="357"/>
        <end position="368"/>
    </location>
</feature>